<feature type="transmembrane region" description="Helical" evidence="6">
    <location>
        <begin position="455"/>
        <end position="480"/>
    </location>
</feature>
<dbReference type="OrthoDB" id="7584869at2"/>
<keyword evidence="9" id="KW-1185">Reference proteome</keyword>
<keyword evidence="5 6" id="KW-0472">Membrane</keyword>
<evidence type="ECO:0000256" key="3">
    <source>
        <dbReference type="ARBA" id="ARBA00022692"/>
    </source>
</evidence>
<reference evidence="8 9" key="1">
    <citation type="journal article" date="2014" name="Int. J. Syst. Evol. Microbiol.">
        <title>Phaeodactylibacter xiamenensis gen. nov., sp. nov., a member of the family Saprospiraceae isolated from the marine alga Phaeodactylum tricornutum.</title>
        <authorList>
            <person name="Chen Z.Jr."/>
            <person name="Lei X."/>
            <person name="Lai Q."/>
            <person name="Li Y."/>
            <person name="Zhang B."/>
            <person name="Zhang J."/>
            <person name="Zhang H."/>
            <person name="Yang L."/>
            <person name="Zheng W."/>
            <person name="Tian Y."/>
            <person name="Yu Z."/>
            <person name="Xu H.Jr."/>
            <person name="Zheng T."/>
        </authorList>
    </citation>
    <scope>NUCLEOTIDE SEQUENCE [LARGE SCALE GENOMIC DNA]</scope>
    <source>
        <strain evidence="8 9">KD52</strain>
    </source>
</reference>
<feature type="transmembrane region" description="Helical" evidence="6">
    <location>
        <begin position="59"/>
        <end position="79"/>
    </location>
</feature>
<dbReference type="EMBL" id="JPOS01000010">
    <property type="protein sequence ID" value="KGE89349.1"/>
    <property type="molecule type" value="Genomic_DNA"/>
</dbReference>
<dbReference type="PANTHER" id="PTHR19432:SF35">
    <property type="entry name" value="SOLUTE CARRIER FAMILY 45 MEMBER 3 ISOFORM X1"/>
    <property type="match status" value="1"/>
</dbReference>
<evidence type="ECO:0000313" key="8">
    <source>
        <dbReference type="EMBL" id="KGE89349.1"/>
    </source>
</evidence>
<name>A0A098S9Z3_9BACT</name>
<feature type="transmembrane region" description="Helical" evidence="6">
    <location>
        <begin position="397"/>
        <end position="416"/>
    </location>
</feature>
<dbReference type="RefSeq" id="WP_044216456.1">
    <property type="nucleotide sequence ID" value="NZ_JBKAGJ010000056.1"/>
</dbReference>
<organism evidence="8 9">
    <name type="scientific">Phaeodactylibacter xiamenensis</name>
    <dbReference type="NCBI Taxonomy" id="1524460"/>
    <lineage>
        <taxon>Bacteria</taxon>
        <taxon>Pseudomonadati</taxon>
        <taxon>Bacteroidota</taxon>
        <taxon>Saprospiria</taxon>
        <taxon>Saprospirales</taxon>
        <taxon>Haliscomenobacteraceae</taxon>
        <taxon>Phaeodactylibacter</taxon>
    </lineage>
</organism>
<evidence type="ECO:0000313" key="9">
    <source>
        <dbReference type="Proteomes" id="UP000029736"/>
    </source>
</evidence>
<gene>
    <name evidence="8" type="ORF">IX84_03260</name>
</gene>
<dbReference type="InterPro" id="IPR011701">
    <property type="entry name" value="MFS"/>
</dbReference>
<evidence type="ECO:0000256" key="4">
    <source>
        <dbReference type="ARBA" id="ARBA00022989"/>
    </source>
</evidence>
<dbReference type="Gene3D" id="1.20.1250.20">
    <property type="entry name" value="MFS general substrate transporter like domains"/>
    <property type="match status" value="2"/>
</dbReference>
<dbReference type="Proteomes" id="UP000029736">
    <property type="component" value="Unassembled WGS sequence"/>
</dbReference>
<comment type="caution">
    <text evidence="8">The sequence shown here is derived from an EMBL/GenBank/DDBJ whole genome shotgun (WGS) entry which is preliminary data.</text>
</comment>
<feature type="transmembrane region" description="Helical" evidence="6">
    <location>
        <begin position="253"/>
        <end position="271"/>
    </location>
</feature>
<dbReference type="InterPro" id="IPR036259">
    <property type="entry name" value="MFS_trans_sf"/>
</dbReference>
<protein>
    <submittedName>
        <fullName evidence="8">MFS transporter</fullName>
    </submittedName>
</protein>
<feature type="transmembrane region" description="Helical" evidence="6">
    <location>
        <begin position="91"/>
        <end position="108"/>
    </location>
</feature>
<feature type="transmembrane region" description="Helical" evidence="6">
    <location>
        <begin position="194"/>
        <end position="212"/>
    </location>
</feature>
<proteinExistence type="predicted"/>
<dbReference type="PANTHER" id="PTHR19432">
    <property type="entry name" value="SUGAR TRANSPORTER"/>
    <property type="match status" value="1"/>
</dbReference>
<feature type="transmembrane region" description="Helical" evidence="6">
    <location>
        <begin position="486"/>
        <end position="506"/>
    </location>
</feature>
<feature type="transmembrane region" description="Helical" evidence="6">
    <location>
        <begin position="152"/>
        <end position="174"/>
    </location>
</feature>
<comment type="subcellular location">
    <subcellularLocation>
        <location evidence="1">Membrane</location>
        <topology evidence="1">Multi-pass membrane protein</topology>
    </subcellularLocation>
</comment>
<accession>A0A098S9Z3</accession>
<keyword evidence="2" id="KW-0813">Transport</keyword>
<dbReference type="PROSITE" id="PS50850">
    <property type="entry name" value="MFS"/>
    <property type="match status" value="1"/>
</dbReference>
<dbReference type="Pfam" id="PF07690">
    <property type="entry name" value="MFS_1"/>
    <property type="match status" value="1"/>
</dbReference>
<dbReference type="GO" id="GO:0022857">
    <property type="term" value="F:transmembrane transporter activity"/>
    <property type="evidence" value="ECO:0007669"/>
    <property type="project" value="InterPro"/>
</dbReference>
<dbReference type="SUPFAM" id="SSF103473">
    <property type="entry name" value="MFS general substrate transporter"/>
    <property type="match status" value="1"/>
</dbReference>
<sequence length="512" mass="55865">MASTTTPAAKGLSKPRLTFWQIWNMSFGFLGIQFGFALQNANTSRIFETLGADVEQIPILWIAAPLTGLLVQPIVGYFSDRTWHPTLGRRRPYFLVGAILASIALCFMPNSPTLWAAAGMLWIMDASINISMEPFRAFVGDNLPSEQRTTGFAMQSFFIGTGAVIASMLPWMLTNWFGVSNIAAEGEIADSVKWSFYLGAMVFLLAVLWTVFRSHEYPPEQLQQFDDTGEDEVPIEALSSGELQQRGGMMNRAGGIAAGLGIVSVIGLVQAELNKELYVLAAMLVAVGLLWLAAGGMMRKGNYQNGFVTIMSDLLRMPTAMKQLAVVQFFSWFALFSMWIYTTSAVTRHIYGATDATSVAYNEGADWVSLLFAVYNGIAAVVAIGLPWLAKRTSRRFTHMVCLVIGGLSLISIYFLSNPDLLLLPMIGIGIAWASILSMPYAMLAGALPADKMGYYMGVFNFFIVIPQIVAATILGFIVGYFFDGLAIYALIVGGASMILAGVLSLRVEDEE</sequence>
<feature type="domain" description="Major facilitator superfamily (MFS) profile" evidence="7">
    <location>
        <begin position="320"/>
        <end position="512"/>
    </location>
</feature>
<feature type="transmembrane region" description="Helical" evidence="6">
    <location>
        <begin position="422"/>
        <end position="443"/>
    </location>
</feature>
<dbReference type="GO" id="GO:0016020">
    <property type="term" value="C:membrane"/>
    <property type="evidence" value="ECO:0007669"/>
    <property type="project" value="UniProtKB-SubCell"/>
</dbReference>
<feature type="transmembrane region" description="Helical" evidence="6">
    <location>
        <begin position="20"/>
        <end position="39"/>
    </location>
</feature>
<feature type="transmembrane region" description="Helical" evidence="6">
    <location>
        <begin position="367"/>
        <end position="390"/>
    </location>
</feature>
<feature type="transmembrane region" description="Helical" evidence="6">
    <location>
        <begin position="319"/>
        <end position="341"/>
    </location>
</feature>
<keyword evidence="4 6" id="KW-1133">Transmembrane helix</keyword>
<evidence type="ECO:0000256" key="6">
    <source>
        <dbReference type="SAM" id="Phobius"/>
    </source>
</evidence>
<evidence type="ECO:0000259" key="7">
    <source>
        <dbReference type="PROSITE" id="PS50850"/>
    </source>
</evidence>
<feature type="transmembrane region" description="Helical" evidence="6">
    <location>
        <begin position="277"/>
        <end position="298"/>
    </location>
</feature>
<keyword evidence="3 6" id="KW-0812">Transmembrane</keyword>
<evidence type="ECO:0000256" key="2">
    <source>
        <dbReference type="ARBA" id="ARBA00022448"/>
    </source>
</evidence>
<dbReference type="InterPro" id="IPR020846">
    <property type="entry name" value="MFS_dom"/>
</dbReference>
<evidence type="ECO:0000256" key="1">
    <source>
        <dbReference type="ARBA" id="ARBA00004141"/>
    </source>
</evidence>
<evidence type="ECO:0000256" key="5">
    <source>
        <dbReference type="ARBA" id="ARBA00023136"/>
    </source>
</evidence>
<dbReference type="AlphaFoldDB" id="A0A098S9Z3"/>
<dbReference type="STRING" id="1524460.IX84_03260"/>